<dbReference type="Gene3D" id="3.20.20.450">
    <property type="entry name" value="EAL domain"/>
    <property type="match status" value="1"/>
</dbReference>
<accession>A0A1B9BWM7</accession>
<organism evidence="2 3">
    <name type="scientific">Acidithiobacillus ferrivorans</name>
    <dbReference type="NCBI Taxonomy" id="160808"/>
    <lineage>
        <taxon>Bacteria</taxon>
        <taxon>Pseudomonadati</taxon>
        <taxon>Pseudomonadota</taxon>
        <taxon>Acidithiobacillia</taxon>
        <taxon>Acidithiobacillales</taxon>
        <taxon>Acidithiobacillaceae</taxon>
        <taxon>Acidithiobacillus</taxon>
    </lineage>
</organism>
<gene>
    <name evidence="2" type="ORF">BBC27_14530</name>
</gene>
<dbReference type="SUPFAM" id="SSF141868">
    <property type="entry name" value="EAL domain-like"/>
    <property type="match status" value="1"/>
</dbReference>
<comment type="caution">
    <text evidence="2">The sequence shown here is derived from an EMBL/GenBank/DDBJ whole genome shotgun (WGS) entry which is preliminary data.</text>
</comment>
<dbReference type="InterPro" id="IPR050706">
    <property type="entry name" value="Cyclic-di-GMP_PDE-like"/>
</dbReference>
<dbReference type="CDD" id="cd01948">
    <property type="entry name" value="EAL"/>
    <property type="match status" value="1"/>
</dbReference>
<dbReference type="Proteomes" id="UP000093129">
    <property type="component" value="Unassembled WGS sequence"/>
</dbReference>
<evidence type="ECO:0000313" key="2">
    <source>
        <dbReference type="EMBL" id="OCB02117.1"/>
    </source>
</evidence>
<dbReference type="SMART" id="SM00052">
    <property type="entry name" value="EAL"/>
    <property type="match status" value="1"/>
</dbReference>
<dbReference type="PROSITE" id="PS50883">
    <property type="entry name" value="EAL"/>
    <property type="match status" value="1"/>
</dbReference>
<dbReference type="PANTHER" id="PTHR33121:SF70">
    <property type="entry name" value="SIGNALING PROTEIN YKOW"/>
    <property type="match status" value="1"/>
</dbReference>
<dbReference type="EMBL" id="MASQ01000100">
    <property type="protein sequence ID" value="OCB02117.1"/>
    <property type="molecule type" value="Genomic_DNA"/>
</dbReference>
<evidence type="ECO:0000313" key="3">
    <source>
        <dbReference type="Proteomes" id="UP000093129"/>
    </source>
</evidence>
<reference evidence="2 3" key="1">
    <citation type="submission" date="2016-07" db="EMBL/GenBank/DDBJ databases">
        <title>Draft genome of a psychrotolerant acidophile Acidithiobacillus ferrivorans strain YL15.</title>
        <authorList>
            <person name="Peng T."/>
            <person name="Ma L."/>
            <person name="Nan M."/>
            <person name="An N."/>
            <person name="Wang M."/>
            <person name="Qiu G."/>
            <person name="Zeng W."/>
        </authorList>
    </citation>
    <scope>NUCLEOTIDE SEQUENCE [LARGE SCALE GENOMIC DNA]</scope>
    <source>
        <strain evidence="2 3">YL15</strain>
    </source>
</reference>
<proteinExistence type="predicted"/>
<feature type="domain" description="EAL" evidence="1">
    <location>
        <begin position="8"/>
        <end position="261"/>
    </location>
</feature>
<dbReference type="Pfam" id="PF00563">
    <property type="entry name" value="EAL"/>
    <property type="match status" value="1"/>
</dbReference>
<sequence length="281" mass="30817">MDQPQKDQIGSIRMTGDALNQERLLLHYQPVVDIAKGPVAVEALLRLNHSERGLLPPAAFASALDAPRLARRIGCFVLESALTQAETWHRQGLPLRVSVNVSTYHLLDQEFLSDLQMALDAHTDLPASAVEIEITETAPLLDFAKAQKTLLACNRLGVRIALDDFGTGNASLTYLQKLPAQTIKIDQSFVRNILHDPKDHAIVAGVVTSANLLGLLVVAEGVETTEHAALLTQLQCHCLQGYAIARPMAPKLIPGWVTQYNVQSYHGRRSLPPLRLCDLHL</sequence>
<name>A0A1B9BWM7_9PROT</name>
<dbReference type="GO" id="GO:0071111">
    <property type="term" value="F:cyclic-guanylate-specific phosphodiesterase activity"/>
    <property type="evidence" value="ECO:0007669"/>
    <property type="project" value="InterPro"/>
</dbReference>
<dbReference type="PANTHER" id="PTHR33121">
    <property type="entry name" value="CYCLIC DI-GMP PHOSPHODIESTERASE PDEF"/>
    <property type="match status" value="1"/>
</dbReference>
<dbReference type="InterPro" id="IPR035919">
    <property type="entry name" value="EAL_sf"/>
</dbReference>
<protein>
    <recommendedName>
        <fullName evidence="1">EAL domain-containing protein</fullName>
    </recommendedName>
</protein>
<dbReference type="AlphaFoldDB" id="A0A1B9BWM7"/>
<dbReference type="InterPro" id="IPR001633">
    <property type="entry name" value="EAL_dom"/>
</dbReference>
<evidence type="ECO:0000259" key="1">
    <source>
        <dbReference type="PROSITE" id="PS50883"/>
    </source>
</evidence>